<dbReference type="InterPro" id="IPR001460">
    <property type="entry name" value="PCN-bd_Tpept"/>
</dbReference>
<dbReference type="InterPro" id="IPR036138">
    <property type="entry name" value="PBP_dimer_sf"/>
</dbReference>
<feature type="domain" description="Penicillin-binding protein dimerisation" evidence="6">
    <location>
        <begin position="68"/>
        <end position="274"/>
    </location>
</feature>
<dbReference type="GO" id="GO:0071555">
    <property type="term" value="P:cell wall organization"/>
    <property type="evidence" value="ECO:0007669"/>
    <property type="project" value="TreeGrafter"/>
</dbReference>
<comment type="similarity">
    <text evidence="2">Belongs to the transpeptidase family.</text>
</comment>
<dbReference type="Pfam" id="PF03717">
    <property type="entry name" value="PBP_dimer"/>
    <property type="match status" value="1"/>
</dbReference>
<dbReference type="PANTHER" id="PTHR30627">
    <property type="entry name" value="PEPTIDOGLYCAN D,D-TRANSPEPTIDASE"/>
    <property type="match status" value="1"/>
</dbReference>
<dbReference type="InterPro" id="IPR050515">
    <property type="entry name" value="Beta-lactam/transpept"/>
</dbReference>
<feature type="domain" description="Penicillin-binding protein transpeptidase" evidence="5">
    <location>
        <begin position="330"/>
        <end position="673"/>
    </location>
</feature>
<comment type="subcellular location">
    <subcellularLocation>
        <location evidence="1">Membrane</location>
    </subcellularLocation>
</comment>
<dbReference type="EMBL" id="WTUZ01000022">
    <property type="protein sequence ID" value="MZQ84576.1"/>
    <property type="molecule type" value="Genomic_DNA"/>
</dbReference>
<evidence type="ECO:0000256" key="1">
    <source>
        <dbReference type="ARBA" id="ARBA00004370"/>
    </source>
</evidence>
<dbReference type="GO" id="GO:0005886">
    <property type="term" value="C:plasma membrane"/>
    <property type="evidence" value="ECO:0007669"/>
    <property type="project" value="TreeGrafter"/>
</dbReference>
<sequence>MMKPSIMDDPKKKEITKKRHFSFRINIFFFITFLLFSVLIVRLAILQFVQAKDLKAAENTNTNQTNKIAPIRGNIYDSTKSPLAYTIPVQSLFFRIEPSQQDKDEVIRMANKLKTDVFDKYGKPDAKKLEPAEIVLAMDLGYDINKNKVKDPSYYWVPRKIKTDLSNKEIAYLLEHRDEFKWLEVTEESIRTYELDDMDTDGVPSTIAPQLIGYLKSYSTEKAKEMYQDNENSKEYLDTENVGFDGIERMYQDELRGKNGYKIYPVNAAMKIIGRATVTKPTKGNNLYLSINKDIQKTAEKAIADQIAFLHTPYARNDAFIKYGANAQAGYAVAMEVDTGRVVTMANYPDYNSNEWTGGISQATLDDVGSYIANGSITTAYPKYTDKERPKHPSSIVFMGSTIKPLSVLIGLTEKLITPSNQYYYDSGTFTFGKANSTSSISNSGRTAYGNLDASSSIEHSSNTYMSAKVGIPFYSKYGGENPAVTDKWAEYLAKFGLGVKTGSGLPGEIAGSNDFAKNAKKDSYQSAMVYASWGQNEKTTTLQLAQFAATLGSRGKRMKPLYVDEIRSFEGELVKKVEPEVLEDSSALFAKNDWNTIIHGMKSGAEGIEELPYNVARKTGTSTQAVAGGTIDNAVFIAFAPVENPKLAVAVVVPEGGYGRYGASPIAAKIFQAYDAANEGILTKLGGGKRPW</sequence>
<name>A0A6L8V4T4_9BACL</name>
<evidence type="ECO:0000256" key="3">
    <source>
        <dbReference type="ARBA" id="ARBA00023136"/>
    </source>
</evidence>
<keyword evidence="4" id="KW-1133">Transmembrane helix</keyword>
<keyword evidence="3 4" id="KW-0472">Membrane</keyword>
<feature type="transmembrane region" description="Helical" evidence="4">
    <location>
        <begin position="21"/>
        <end position="45"/>
    </location>
</feature>
<evidence type="ECO:0000313" key="7">
    <source>
        <dbReference type="EMBL" id="MZQ84576.1"/>
    </source>
</evidence>
<organism evidence="7 8">
    <name type="scientific">Paenibacillus silvestris</name>
    <dbReference type="NCBI Taxonomy" id="2606219"/>
    <lineage>
        <taxon>Bacteria</taxon>
        <taxon>Bacillati</taxon>
        <taxon>Bacillota</taxon>
        <taxon>Bacilli</taxon>
        <taxon>Bacillales</taxon>
        <taxon>Paenibacillaceae</taxon>
        <taxon>Paenibacillus</taxon>
    </lineage>
</organism>
<evidence type="ECO:0000259" key="6">
    <source>
        <dbReference type="Pfam" id="PF03717"/>
    </source>
</evidence>
<evidence type="ECO:0000256" key="2">
    <source>
        <dbReference type="ARBA" id="ARBA00007171"/>
    </source>
</evidence>
<proteinExistence type="inferred from homology"/>
<dbReference type="SUPFAM" id="SSF56519">
    <property type="entry name" value="Penicillin binding protein dimerisation domain"/>
    <property type="match status" value="1"/>
</dbReference>
<dbReference type="Pfam" id="PF00905">
    <property type="entry name" value="Transpeptidase"/>
    <property type="match status" value="1"/>
</dbReference>
<dbReference type="Proteomes" id="UP000481087">
    <property type="component" value="Unassembled WGS sequence"/>
</dbReference>
<dbReference type="SUPFAM" id="SSF56601">
    <property type="entry name" value="beta-lactamase/transpeptidase-like"/>
    <property type="match status" value="1"/>
</dbReference>
<dbReference type="InterPro" id="IPR005311">
    <property type="entry name" value="PBP_dimer"/>
</dbReference>
<dbReference type="InterPro" id="IPR012338">
    <property type="entry name" value="Beta-lactam/transpept-like"/>
</dbReference>
<evidence type="ECO:0000256" key="4">
    <source>
        <dbReference type="SAM" id="Phobius"/>
    </source>
</evidence>
<reference evidence="7 8" key="1">
    <citation type="submission" date="2019-12" db="EMBL/GenBank/DDBJ databases">
        <title>Paenibacillus sp. nov. sp. isolated from soil.</title>
        <authorList>
            <person name="Kim J."/>
            <person name="Jeong S.E."/>
            <person name="Jung H.S."/>
            <person name="Jeon C.O."/>
        </authorList>
    </citation>
    <scope>NUCLEOTIDE SEQUENCE [LARGE SCALE GENOMIC DNA]</scope>
    <source>
        <strain evidence="7 8">5J-6</strain>
    </source>
</reference>
<protein>
    <submittedName>
        <fullName evidence="7">Penicillin-binding protein 2</fullName>
    </submittedName>
</protein>
<accession>A0A6L8V4T4</accession>
<gene>
    <name evidence="7" type="ORF">GQF01_20940</name>
</gene>
<dbReference type="AlphaFoldDB" id="A0A6L8V4T4"/>
<evidence type="ECO:0000313" key="8">
    <source>
        <dbReference type="Proteomes" id="UP000481087"/>
    </source>
</evidence>
<evidence type="ECO:0000259" key="5">
    <source>
        <dbReference type="Pfam" id="PF00905"/>
    </source>
</evidence>
<dbReference type="Gene3D" id="3.40.710.10">
    <property type="entry name" value="DD-peptidase/beta-lactamase superfamily"/>
    <property type="match status" value="1"/>
</dbReference>
<keyword evidence="4" id="KW-0812">Transmembrane</keyword>
<keyword evidence="8" id="KW-1185">Reference proteome</keyword>
<comment type="caution">
    <text evidence="7">The sequence shown here is derived from an EMBL/GenBank/DDBJ whole genome shotgun (WGS) entry which is preliminary data.</text>
</comment>
<dbReference type="Gene3D" id="3.90.1310.10">
    <property type="entry name" value="Penicillin-binding protein 2a (Domain 2)"/>
    <property type="match status" value="1"/>
</dbReference>
<dbReference type="GO" id="GO:0008658">
    <property type="term" value="F:penicillin binding"/>
    <property type="evidence" value="ECO:0007669"/>
    <property type="project" value="InterPro"/>
</dbReference>